<dbReference type="RefSeq" id="WP_272004932.1">
    <property type="nucleotide sequence ID" value="NZ_JAQNDN010000020.1"/>
</dbReference>
<dbReference type="InterPro" id="IPR019619">
    <property type="entry name" value="DUF2490"/>
</dbReference>
<name>A0ABT5BH14_9BACT</name>
<proteinExistence type="predicted"/>
<keyword evidence="1" id="KW-0732">Signal</keyword>
<reference evidence="2 3" key="1">
    <citation type="submission" date="2022-11" db="EMBL/GenBank/DDBJ databases">
        <title>Minimal conservation of predation-associated metabolite biosynthetic gene clusters underscores biosynthetic potential of Myxococcota including descriptions for ten novel species: Archangium lansinium sp. nov., Myxococcus landrumus sp. nov., Nannocystis bai.</title>
        <authorList>
            <person name="Ahearne A."/>
            <person name="Stevens C."/>
            <person name="Dowd S."/>
        </authorList>
    </citation>
    <scope>NUCLEOTIDE SEQUENCE [LARGE SCALE GENOMIC DNA]</scope>
    <source>
        <strain evidence="2 3">NCELM</strain>
    </source>
</reference>
<feature type="signal peptide" evidence="1">
    <location>
        <begin position="1"/>
        <end position="30"/>
    </location>
</feature>
<accession>A0ABT5BH14</accession>
<feature type="chain" id="PRO_5046154574" evidence="1">
    <location>
        <begin position="31"/>
        <end position="301"/>
    </location>
</feature>
<organism evidence="2 3">
    <name type="scientific">Nannocystis radixulma</name>
    <dbReference type="NCBI Taxonomy" id="2995305"/>
    <lineage>
        <taxon>Bacteria</taxon>
        <taxon>Pseudomonadati</taxon>
        <taxon>Myxococcota</taxon>
        <taxon>Polyangia</taxon>
        <taxon>Nannocystales</taxon>
        <taxon>Nannocystaceae</taxon>
        <taxon>Nannocystis</taxon>
    </lineage>
</organism>
<evidence type="ECO:0000256" key="1">
    <source>
        <dbReference type="SAM" id="SignalP"/>
    </source>
</evidence>
<dbReference type="EMBL" id="JAQNDN010000020">
    <property type="protein sequence ID" value="MDC0672824.1"/>
    <property type="molecule type" value="Genomic_DNA"/>
</dbReference>
<dbReference type="Proteomes" id="UP001217838">
    <property type="component" value="Unassembled WGS sequence"/>
</dbReference>
<comment type="caution">
    <text evidence="2">The sequence shown here is derived from an EMBL/GenBank/DDBJ whole genome shotgun (WGS) entry which is preliminary data.</text>
</comment>
<gene>
    <name evidence="2" type="ORF">POL58_34040</name>
</gene>
<keyword evidence="3" id="KW-1185">Reference proteome</keyword>
<sequence>MIRHRRFVSSRSLQLTAGVAAVLVGGQVRAAAPAPEQDLEMWSQVLIDANLDAKAKGLRLSLDMQLRRMNAPLQYIKDMSGVVTDTRQNPNTVVILRPAIGYMWAKWGVLFLGYAWQPDFFDDRAVARTKNIDEHRIYTQLNFRWQREGRFDLSARSRLEHRVRTHGPGSDDIVDGEPQDKGLSRWAHRYRQQFRLAVNFKKDAPWQFIAWDEFFFHLNDTAFTTERGFDQNRAFVGLGYDTKQVRVEVGYINQYVRRFHDPDQLNHVFALNFIIKLGHGKHAKHAPAPAAAPAAAPAPNH</sequence>
<evidence type="ECO:0000313" key="2">
    <source>
        <dbReference type="EMBL" id="MDC0672824.1"/>
    </source>
</evidence>
<protein>
    <submittedName>
        <fullName evidence="2">DUF2490 domain-containing protein</fullName>
    </submittedName>
</protein>
<dbReference type="Pfam" id="PF10677">
    <property type="entry name" value="DUF2490"/>
    <property type="match status" value="1"/>
</dbReference>
<evidence type="ECO:0000313" key="3">
    <source>
        <dbReference type="Proteomes" id="UP001217838"/>
    </source>
</evidence>